<dbReference type="RefSeq" id="WP_369601058.1">
    <property type="nucleotide sequence ID" value="NZ_CP154858.1"/>
</dbReference>
<feature type="modified residue" description="4-aspartylphosphate" evidence="8">
    <location>
        <position position="56"/>
    </location>
</feature>
<keyword evidence="7" id="KW-0804">Transcription</keyword>
<dbReference type="Pfam" id="PF00072">
    <property type="entry name" value="Response_reg"/>
    <property type="match status" value="1"/>
</dbReference>
<dbReference type="InterPro" id="IPR011006">
    <property type="entry name" value="CheY-like_superfamily"/>
</dbReference>
<dbReference type="InterPro" id="IPR016032">
    <property type="entry name" value="Sig_transdc_resp-reg_C-effctor"/>
</dbReference>
<organism evidence="12">
    <name type="scientific">Thermohahella caldifontis</name>
    <dbReference type="NCBI Taxonomy" id="3142973"/>
    <lineage>
        <taxon>Bacteria</taxon>
        <taxon>Pseudomonadati</taxon>
        <taxon>Pseudomonadota</taxon>
        <taxon>Gammaproteobacteria</taxon>
        <taxon>Oceanospirillales</taxon>
        <taxon>Hahellaceae</taxon>
        <taxon>Thermohahella</taxon>
    </lineage>
</organism>
<dbReference type="SMART" id="SM00862">
    <property type="entry name" value="Trans_reg_C"/>
    <property type="match status" value="1"/>
</dbReference>
<dbReference type="CDD" id="cd00383">
    <property type="entry name" value="trans_reg_C"/>
    <property type="match status" value="1"/>
</dbReference>
<dbReference type="PANTHER" id="PTHR48111:SF4">
    <property type="entry name" value="DNA-BINDING DUAL TRANSCRIPTIONAL REGULATOR OMPR"/>
    <property type="match status" value="1"/>
</dbReference>
<evidence type="ECO:0000256" key="8">
    <source>
        <dbReference type="PROSITE-ProRule" id="PRU00169"/>
    </source>
</evidence>
<keyword evidence="4" id="KW-0902">Two-component regulatory system</keyword>
<dbReference type="GO" id="GO:0005829">
    <property type="term" value="C:cytosol"/>
    <property type="evidence" value="ECO:0007669"/>
    <property type="project" value="TreeGrafter"/>
</dbReference>
<sequence length="243" mass="27543">MTESRKTLLVVDDDLEIRELLGDYLRRNGFDTLLAEDGEAMQALLARHEPDLIVLDIMLPGEDGFSLCQKIRRYSDVPVLMLTANADDTDRIVGLELGADDYVAKPFNPRELLARIRAILRRTGREDTGDRQDKPVRAWHFAGWTLDLTRRALRDADGREEDLTGADFRLLCLLLERAGQEVSRDDISMRLSGRPCQPLDRSIDVHMSRLRSRLGDDARCPHIIKTVRGKGYVLAVPVETEHA</sequence>
<dbReference type="KEGG" id="tcd:AAIA72_14740"/>
<evidence type="ECO:0000256" key="9">
    <source>
        <dbReference type="PROSITE-ProRule" id="PRU01091"/>
    </source>
</evidence>
<dbReference type="SUPFAM" id="SSF46894">
    <property type="entry name" value="C-terminal effector domain of the bipartite response regulators"/>
    <property type="match status" value="1"/>
</dbReference>
<keyword evidence="5" id="KW-0805">Transcription regulation</keyword>
<dbReference type="AlphaFoldDB" id="A0AB39UUR1"/>
<dbReference type="EMBL" id="CP154858">
    <property type="protein sequence ID" value="XDT72037.1"/>
    <property type="molecule type" value="Genomic_DNA"/>
</dbReference>
<dbReference type="InterPro" id="IPR036388">
    <property type="entry name" value="WH-like_DNA-bd_sf"/>
</dbReference>
<evidence type="ECO:0000259" key="10">
    <source>
        <dbReference type="PROSITE" id="PS50110"/>
    </source>
</evidence>
<evidence type="ECO:0000256" key="1">
    <source>
        <dbReference type="ARBA" id="ARBA00004496"/>
    </source>
</evidence>
<dbReference type="Pfam" id="PF00486">
    <property type="entry name" value="Trans_reg_C"/>
    <property type="match status" value="1"/>
</dbReference>
<dbReference type="InterPro" id="IPR001867">
    <property type="entry name" value="OmpR/PhoB-type_DNA-bd"/>
</dbReference>
<proteinExistence type="predicted"/>
<dbReference type="InterPro" id="IPR001789">
    <property type="entry name" value="Sig_transdc_resp-reg_receiver"/>
</dbReference>
<feature type="domain" description="OmpR/PhoB-type" evidence="11">
    <location>
        <begin position="136"/>
        <end position="236"/>
    </location>
</feature>
<dbReference type="SUPFAM" id="SSF52172">
    <property type="entry name" value="CheY-like"/>
    <property type="match status" value="1"/>
</dbReference>
<evidence type="ECO:0000256" key="6">
    <source>
        <dbReference type="ARBA" id="ARBA00023125"/>
    </source>
</evidence>
<dbReference type="FunFam" id="1.10.10.10:FF:000099">
    <property type="entry name" value="Two-component system response regulator TorR"/>
    <property type="match status" value="1"/>
</dbReference>
<dbReference type="Gene3D" id="3.40.50.2300">
    <property type="match status" value="1"/>
</dbReference>
<comment type="subcellular location">
    <subcellularLocation>
        <location evidence="1">Cytoplasm</location>
    </subcellularLocation>
</comment>
<dbReference type="InterPro" id="IPR039420">
    <property type="entry name" value="WalR-like"/>
</dbReference>
<evidence type="ECO:0000256" key="2">
    <source>
        <dbReference type="ARBA" id="ARBA00022490"/>
    </source>
</evidence>
<dbReference type="PANTHER" id="PTHR48111">
    <property type="entry name" value="REGULATOR OF RPOS"/>
    <property type="match status" value="1"/>
</dbReference>
<dbReference type="Gene3D" id="6.10.250.690">
    <property type="match status" value="1"/>
</dbReference>
<evidence type="ECO:0000259" key="11">
    <source>
        <dbReference type="PROSITE" id="PS51755"/>
    </source>
</evidence>
<reference evidence="12" key="1">
    <citation type="submission" date="2024-05" db="EMBL/GenBank/DDBJ databases">
        <title>Genome sequencing of novel strain.</title>
        <authorList>
            <person name="Ganbat D."/>
            <person name="Ganbat S."/>
            <person name="Lee S.-J."/>
        </authorList>
    </citation>
    <scope>NUCLEOTIDE SEQUENCE</scope>
    <source>
        <strain evidence="12">SMD15-11</strain>
    </source>
</reference>
<keyword evidence="6 9" id="KW-0238">DNA-binding</keyword>
<dbReference type="PROSITE" id="PS51755">
    <property type="entry name" value="OMPR_PHOB"/>
    <property type="match status" value="1"/>
</dbReference>
<dbReference type="PROSITE" id="PS50110">
    <property type="entry name" value="RESPONSE_REGULATORY"/>
    <property type="match status" value="1"/>
</dbReference>
<evidence type="ECO:0000256" key="7">
    <source>
        <dbReference type="ARBA" id="ARBA00023163"/>
    </source>
</evidence>
<dbReference type="SMART" id="SM00448">
    <property type="entry name" value="REC"/>
    <property type="match status" value="1"/>
</dbReference>
<dbReference type="GO" id="GO:0006355">
    <property type="term" value="P:regulation of DNA-templated transcription"/>
    <property type="evidence" value="ECO:0007669"/>
    <property type="project" value="InterPro"/>
</dbReference>
<dbReference type="GO" id="GO:0000976">
    <property type="term" value="F:transcription cis-regulatory region binding"/>
    <property type="evidence" value="ECO:0007669"/>
    <property type="project" value="TreeGrafter"/>
</dbReference>
<accession>A0AB39UUR1</accession>
<dbReference type="GO" id="GO:0000156">
    <property type="term" value="F:phosphorelay response regulator activity"/>
    <property type="evidence" value="ECO:0007669"/>
    <property type="project" value="TreeGrafter"/>
</dbReference>
<evidence type="ECO:0000256" key="3">
    <source>
        <dbReference type="ARBA" id="ARBA00022553"/>
    </source>
</evidence>
<evidence type="ECO:0000256" key="4">
    <source>
        <dbReference type="ARBA" id="ARBA00023012"/>
    </source>
</evidence>
<evidence type="ECO:0000256" key="5">
    <source>
        <dbReference type="ARBA" id="ARBA00023015"/>
    </source>
</evidence>
<feature type="DNA-binding region" description="OmpR/PhoB-type" evidence="9">
    <location>
        <begin position="136"/>
        <end position="236"/>
    </location>
</feature>
<protein>
    <submittedName>
        <fullName evidence="12">Response regulator transcription factor</fullName>
    </submittedName>
</protein>
<keyword evidence="2" id="KW-0963">Cytoplasm</keyword>
<dbReference type="Gene3D" id="1.10.10.10">
    <property type="entry name" value="Winged helix-like DNA-binding domain superfamily/Winged helix DNA-binding domain"/>
    <property type="match status" value="1"/>
</dbReference>
<dbReference type="GO" id="GO:0032993">
    <property type="term" value="C:protein-DNA complex"/>
    <property type="evidence" value="ECO:0007669"/>
    <property type="project" value="TreeGrafter"/>
</dbReference>
<keyword evidence="3 8" id="KW-0597">Phosphoprotein</keyword>
<dbReference type="FunFam" id="3.40.50.2300:FF:000001">
    <property type="entry name" value="DNA-binding response regulator PhoB"/>
    <property type="match status" value="1"/>
</dbReference>
<name>A0AB39UUR1_9GAMM</name>
<evidence type="ECO:0000313" key="12">
    <source>
        <dbReference type="EMBL" id="XDT72037.1"/>
    </source>
</evidence>
<feature type="domain" description="Response regulatory" evidence="10">
    <location>
        <begin position="7"/>
        <end position="120"/>
    </location>
</feature>
<gene>
    <name evidence="12" type="ORF">AAIA72_14740</name>
</gene>